<reference evidence="3 4" key="1">
    <citation type="journal article" date="2018" name="New Phytol.">
        <title>Phylogenomics of Endogonaceae and evolution of mycorrhizas within Mucoromycota.</title>
        <authorList>
            <person name="Chang Y."/>
            <person name="Desiro A."/>
            <person name="Na H."/>
            <person name="Sandor L."/>
            <person name="Lipzen A."/>
            <person name="Clum A."/>
            <person name="Barry K."/>
            <person name="Grigoriev I.V."/>
            <person name="Martin F.M."/>
            <person name="Stajich J.E."/>
            <person name="Smith M.E."/>
            <person name="Bonito G."/>
            <person name="Spatafora J.W."/>
        </authorList>
    </citation>
    <scope>NUCLEOTIDE SEQUENCE [LARGE SCALE GENOMIC DNA]</scope>
    <source>
        <strain evidence="3 4">GMNB39</strain>
    </source>
</reference>
<evidence type="ECO:0000313" key="3">
    <source>
        <dbReference type="EMBL" id="RUO96440.1"/>
    </source>
</evidence>
<evidence type="ECO:0000313" key="4">
    <source>
        <dbReference type="Proteomes" id="UP000268093"/>
    </source>
</evidence>
<accession>A0A433A129</accession>
<feature type="compositionally biased region" description="Acidic residues" evidence="1">
    <location>
        <begin position="398"/>
        <end position="408"/>
    </location>
</feature>
<feature type="transmembrane region" description="Helical" evidence="2">
    <location>
        <begin position="18"/>
        <end position="36"/>
    </location>
</feature>
<protein>
    <recommendedName>
        <fullName evidence="5">GDP-fucose protein O-fucosyltransferase-domain-containing protein</fullName>
    </recommendedName>
</protein>
<feature type="region of interest" description="Disordered" evidence="1">
    <location>
        <begin position="389"/>
        <end position="418"/>
    </location>
</feature>
<dbReference type="Gene3D" id="3.40.50.11340">
    <property type="match status" value="1"/>
</dbReference>
<dbReference type="EMBL" id="RBNI01021307">
    <property type="protein sequence ID" value="RUO96440.1"/>
    <property type="molecule type" value="Genomic_DNA"/>
</dbReference>
<keyword evidence="2" id="KW-0812">Transmembrane</keyword>
<proteinExistence type="predicted"/>
<name>A0A433A129_9FUNG</name>
<organism evidence="3 4">
    <name type="scientific">Jimgerdemannia flammicorona</name>
    <dbReference type="NCBI Taxonomy" id="994334"/>
    <lineage>
        <taxon>Eukaryota</taxon>
        <taxon>Fungi</taxon>
        <taxon>Fungi incertae sedis</taxon>
        <taxon>Mucoromycota</taxon>
        <taxon>Mucoromycotina</taxon>
        <taxon>Endogonomycetes</taxon>
        <taxon>Endogonales</taxon>
        <taxon>Endogonaceae</taxon>
        <taxon>Jimgerdemannia</taxon>
    </lineage>
</organism>
<keyword evidence="2" id="KW-1133">Transmembrane helix</keyword>
<keyword evidence="2" id="KW-0472">Membrane</keyword>
<comment type="caution">
    <text evidence="3">The sequence shown here is derived from an EMBL/GenBank/DDBJ whole genome shotgun (WGS) entry which is preliminary data.</text>
</comment>
<dbReference type="OrthoDB" id="1882547at2759"/>
<evidence type="ECO:0000256" key="2">
    <source>
        <dbReference type="SAM" id="Phobius"/>
    </source>
</evidence>
<gene>
    <name evidence="3" type="ORF">BC936DRAFT_142036</name>
</gene>
<keyword evidence="4" id="KW-1185">Reference proteome</keyword>
<dbReference type="PANTHER" id="PTHR36050">
    <property type="entry name" value="O-FUCOSYLTRANSFERASE 30"/>
    <property type="match status" value="1"/>
</dbReference>
<dbReference type="PANTHER" id="PTHR36050:SF1">
    <property type="entry name" value="O-FUCOSYLTRANSFERASE 30"/>
    <property type="match status" value="1"/>
</dbReference>
<dbReference type="AlphaFoldDB" id="A0A433A129"/>
<evidence type="ECO:0000256" key="1">
    <source>
        <dbReference type="SAM" id="MobiDB-lite"/>
    </source>
</evidence>
<evidence type="ECO:0008006" key="5">
    <source>
        <dbReference type="Google" id="ProtNLM"/>
    </source>
</evidence>
<sequence>MPPSSRLLLRASRGTRRCFYFAIVAITIIVFFYYALAPEDNNDVGPVMMGQAQNIQVQDDTIVNSPDESLFVNAVDPRRVPELKPGKYVPKIVGALDIGGSKEKYLTYLPHSGFSNQRTELVNALLMANYLNRTLIVPPAFLGDISGWREKSGLHAYWEKLTTGALEKICGGDAESINLINSHNPVTTNDCAAYKAYAMVPWSWLVDFGSLMPDIRVVERREISLPLLKQQLNLKDKDIYMVNEKSQYDWILYDKPSNFKHPKYRRSFSLDHFQHKSHRLIHLYSIFGSGRVRFTEEPHNKLREHIIRSLIYRHDVVESIAAQIVQQLGGHNNYLGLHIRTGHVLFQRVLKQTMTMLLKNLGKETGYAPKNDDDEAAGAAADLEIAALIDQSSRHDDDNDDRSDEPEFEPDHDPVGNQDAAVQLFQPGPFNKETPPIPLPTCVRLASRSRRGRHSLIFVATDSHNPRADPLISRLFRRYPCSFSLVDLDPDQQLLAPLRDVRSPLDPGKDLTKFLIPLVDAMIAAQGSRFFGSPGSTFSGYIAMVHRVEKARAKLKAKVNRTT</sequence>
<dbReference type="Gene3D" id="3.40.50.11350">
    <property type="match status" value="1"/>
</dbReference>
<dbReference type="Proteomes" id="UP000268093">
    <property type="component" value="Unassembled WGS sequence"/>
</dbReference>